<evidence type="ECO:0000256" key="2">
    <source>
        <dbReference type="ARBA" id="ARBA00006601"/>
    </source>
</evidence>
<dbReference type="InterPro" id="IPR036291">
    <property type="entry name" value="NAD(P)-bd_dom_sf"/>
</dbReference>
<feature type="binding site" evidence="11">
    <location>
        <position position="338"/>
    </location>
    <ligand>
        <name>NAD(+)</name>
        <dbReference type="ChEBI" id="CHEBI:57540"/>
    </ligand>
</feature>
<dbReference type="Gene3D" id="3.40.50.720">
    <property type="entry name" value="NAD(P)-binding Rossmann-like Domain"/>
    <property type="match status" value="2"/>
</dbReference>
<evidence type="ECO:0000313" key="13">
    <source>
        <dbReference type="EMBL" id="RKP48309.1"/>
    </source>
</evidence>
<comment type="catalytic activity">
    <reaction evidence="7 8">
        <text>UDP-alpha-D-glucose + 2 NAD(+) + H2O = UDP-alpha-D-glucuronate + 2 NADH + 3 H(+)</text>
        <dbReference type="Rhea" id="RHEA:23596"/>
        <dbReference type="ChEBI" id="CHEBI:15377"/>
        <dbReference type="ChEBI" id="CHEBI:15378"/>
        <dbReference type="ChEBI" id="CHEBI:57540"/>
        <dbReference type="ChEBI" id="CHEBI:57945"/>
        <dbReference type="ChEBI" id="CHEBI:58052"/>
        <dbReference type="ChEBI" id="CHEBI:58885"/>
        <dbReference type="EC" id="1.1.1.22"/>
    </reaction>
</comment>
<feature type="binding site" evidence="10">
    <location>
        <position position="214"/>
    </location>
    <ligand>
        <name>substrate</name>
    </ligand>
</feature>
<feature type="binding site" evidence="11">
    <location>
        <position position="30"/>
    </location>
    <ligand>
        <name>NAD(+)</name>
        <dbReference type="ChEBI" id="CHEBI:57540"/>
    </ligand>
</feature>
<dbReference type="GO" id="GO:0006065">
    <property type="term" value="P:UDP-glucuronate biosynthetic process"/>
    <property type="evidence" value="ECO:0007669"/>
    <property type="project" value="UniProtKB-UniPathway"/>
</dbReference>
<dbReference type="Proteomes" id="UP000280434">
    <property type="component" value="Unassembled WGS sequence"/>
</dbReference>
<evidence type="ECO:0000256" key="10">
    <source>
        <dbReference type="PIRSR" id="PIRSR500134-2"/>
    </source>
</evidence>
<comment type="similarity">
    <text evidence="2 8">Belongs to the UDP-glucose/GDP-mannose dehydrogenase family.</text>
</comment>
<dbReference type="InterPro" id="IPR014026">
    <property type="entry name" value="UDP-Glc/GDP-Man_DH_dimer"/>
</dbReference>
<dbReference type="InterPro" id="IPR028357">
    <property type="entry name" value="UDPglc_DH_bac"/>
</dbReference>
<reference evidence="13 14" key="1">
    <citation type="submission" date="2018-10" db="EMBL/GenBank/DDBJ databases">
        <title>Paraburkholderia sp. 7MK8-2, isolated from soil.</title>
        <authorList>
            <person name="Gao Z.-H."/>
            <person name="Qiu L.-H."/>
        </authorList>
    </citation>
    <scope>NUCLEOTIDE SEQUENCE [LARGE SCALE GENOMIC DNA]</scope>
    <source>
        <strain evidence="13 14">7MK8-2</strain>
    </source>
</reference>
<evidence type="ECO:0000256" key="6">
    <source>
        <dbReference type="ARBA" id="ARBA00023027"/>
    </source>
</evidence>
<comment type="pathway">
    <text evidence="1">Nucleotide-sugar biosynthesis; UDP-alpha-D-glucuronate biosynthesis; UDP-alpha-D-glucuronate from UDP-alpha-D-glucose: step 1/1.</text>
</comment>
<sequence>MNVTIIGCGYVGLVTGACLSDIGNDVCCFDVDASRIAVLEGGGVPIHEPGLREIIARNRTAGRLSFTTDARTAIAHGDVIFIAVGTPSDEDGSADLQYVLSAAREIGRYMEGFTVVVDKSTVPVGTARRVGDTIAEQLALRAMEPLFSVVSNPEFLKEGAAIEDFTRPERIVLGCDDDVPGERALETMKRLYAPFNRNRERTLHMDVRSAEFTKYAANAMLATRISFMNELANLAERVGADIDAVRRGIGSDPRIGYHFLYAGCGYGGSCFPKDVEALKRTAQESGQALRILEAVSAVNATQKRVLERKIVARFGEDLDGLTFGVWGLAFKPETDDMREAPSRVLIAALLARGAHVVAFDPVALGEAKRAFEFDLRGDDDALSRLTLVNDQMEAAQGVDALVVMTEWKAFKSPDLRSLRHLLKRPVIFDGRNLYDPLAMAETGIEYHSIGRPSFGTPGVERSTRPGDSIAAFSV</sequence>
<feature type="domain" description="UDP-glucose/GDP-mannose dehydrogenase C-terminal" evidence="12">
    <location>
        <begin position="324"/>
        <end position="436"/>
    </location>
</feature>
<dbReference type="Gene3D" id="1.20.5.100">
    <property type="entry name" value="Cytochrome c1, transmembrane anchor, C-terminal"/>
    <property type="match status" value="1"/>
</dbReference>
<feature type="active site" description="Nucleophile" evidence="9">
    <location>
        <position position="270"/>
    </location>
</feature>
<dbReference type="GO" id="GO:0003979">
    <property type="term" value="F:UDP-glucose 6-dehydrogenase activity"/>
    <property type="evidence" value="ECO:0007669"/>
    <property type="project" value="UniProtKB-EC"/>
</dbReference>
<feature type="binding site" evidence="10">
    <location>
        <begin position="259"/>
        <end position="263"/>
    </location>
    <ligand>
        <name>substrate</name>
    </ligand>
</feature>
<dbReference type="InterPro" id="IPR017476">
    <property type="entry name" value="UDP-Glc/GDP-Man"/>
</dbReference>
<dbReference type="SUPFAM" id="SSF48179">
    <property type="entry name" value="6-phosphogluconate dehydrogenase C-terminal domain-like"/>
    <property type="match status" value="1"/>
</dbReference>
<evidence type="ECO:0000313" key="14">
    <source>
        <dbReference type="Proteomes" id="UP000280434"/>
    </source>
</evidence>
<dbReference type="NCBIfam" id="TIGR03026">
    <property type="entry name" value="NDP-sugDHase"/>
    <property type="match status" value="1"/>
</dbReference>
<feature type="binding site" evidence="11">
    <location>
        <position position="158"/>
    </location>
    <ligand>
        <name>NAD(+)</name>
        <dbReference type="ChEBI" id="CHEBI:57540"/>
    </ligand>
</feature>
<feature type="binding site" evidence="10">
    <location>
        <position position="267"/>
    </location>
    <ligand>
        <name>substrate</name>
    </ligand>
</feature>
<evidence type="ECO:0000259" key="12">
    <source>
        <dbReference type="SMART" id="SM00984"/>
    </source>
</evidence>
<evidence type="ECO:0000256" key="1">
    <source>
        <dbReference type="ARBA" id="ARBA00004701"/>
    </source>
</evidence>
<dbReference type="UniPathway" id="UPA00038">
    <property type="reaction ID" value="UER00491"/>
</dbReference>
<evidence type="ECO:0000256" key="9">
    <source>
        <dbReference type="PIRSR" id="PIRSR500134-1"/>
    </source>
</evidence>
<dbReference type="GO" id="GO:0051287">
    <property type="term" value="F:NAD binding"/>
    <property type="evidence" value="ECO:0007669"/>
    <property type="project" value="InterPro"/>
</dbReference>
<dbReference type="Pfam" id="PF00984">
    <property type="entry name" value="UDPG_MGDP_dh"/>
    <property type="match status" value="1"/>
</dbReference>
<dbReference type="PIRSF" id="PIRSF500134">
    <property type="entry name" value="UDPglc_DH_bac"/>
    <property type="match status" value="1"/>
</dbReference>
<dbReference type="InterPro" id="IPR008927">
    <property type="entry name" value="6-PGluconate_DH-like_C_sf"/>
</dbReference>
<dbReference type="PANTHER" id="PTHR43750">
    <property type="entry name" value="UDP-GLUCOSE 6-DEHYDROGENASE TUAD"/>
    <property type="match status" value="1"/>
</dbReference>
<dbReference type="Pfam" id="PF03721">
    <property type="entry name" value="UDPG_MGDP_dh_N"/>
    <property type="match status" value="1"/>
</dbReference>
<dbReference type="SUPFAM" id="SSF52413">
    <property type="entry name" value="UDP-glucose/GDP-mannose dehydrogenase C-terminal domain"/>
    <property type="match status" value="1"/>
</dbReference>
<evidence type="ECO:0000256" key="5">
    <source>
        <dbReference type="ARBA" id="ARBA00023002"/>
    </source>
</evidence>
<dbReference type="Pfam" id="PF03720">
    <property type="entry name" value="UDPG_MGDP_dh_C"/>
    <property type="match status" value="1"/>
</dbReference>
<evidence type="ECO:0000256" key="11">
    <source>
        <dbReference type="PIRSR" id="PIRSR500134-3"/>
    </source>
</evidence>
<comment type="caution">
    <text evidence="13">The sequence shown here is derived from an EMBL/GenBank/DDBJ whole genome shotgun (WGS) entry which is preliminary data.</text>
</comment>
<feature type="binding site" evidence="11">
    <location>
        <position position="121"/>
    </location>
    <ligand>
        <name>NAD(+)</name>
        <dbReference type="ChEBI" id="CHEBI:57540"/>
    </ligand>
</feature>
<evidence type="ECO:0000256" key="4">
    <source>
        <dbReference type="ARBA" id="ARBA00015132"/>
    </source>
</evidence>
<feature type="binding site" evidence="11">
    <location>
        <position position="86"/>
    </location>
    <ligand>
        <name>NAD(+)</name>
        <dbReference type="ChEBI" id="CHEBI:57540"/>
    </ligand>
</feature>
<name>A0A494XJK6_9BURK</name>
<protein>
    <recommendedName>
        <fullName evidence="4 8">UDP-glucose 6-dehydrogenase</fullName>
        <ecNumber evidence="3 8">1.1.1.22</ecNumber>
    </recommendedName>
</protein>
<evidence type="ECO:0000256" key="7">
    <source>
        <dbReference type="ARBA" id="ARBA00047473"/>
    </source>
</evidence>
<feature type="binding site" evidence="11">
    <location>
        <position position="35"/>
    </location>
    <ligand>
        <name>NAD(+)</name>
        <dbReference type="ChEBI" id="CHEBI:57540"/>
    </ligand>
</feature>
<dbReference type="AlphaFoldDB" id="A0A494XJK6"/>
<dbReference type="SMART" id="SM00984">
    <property type="entry name" value="UDPG_MGDP_dh_C"/>
    <property type="match status" value="1"/>
</dbReference>
<feature type="binding site" evidence="10">
    <location>
        <position position="331"/>
    </location>
    <ligand>
        <name>substrate</name>
    </ligand>
</feature>
<dbReference type="SUPFAM" id="SSF51735">
    <property type="entry name" value="NAD(P)-binding Rossmann-fold domains"/>
    <property type="match status" value="1"/>
</dbReference>
<dbReference type="InterPro" id="IPR001732">
    <property type="entry name" value="UDP-Glc/GDP-Man_DH_N"/>
</dbReference>
<dbReference type="PANTHER" id="PTHR43750:SF3">
    <property type="entry name" value="UDP-GLUCOSE 6-DEHYDROGENASE TUAD"/>
    <property type="match status" value="1"/>
</dbReference>
<evidence type="ECO:0000256" key="3">
    <source>
        <dbReference type="ARBA" id="ARBA00012954"/>
    </source>
</evidence>
<keyword evidence="14" id="KW-1185">Reference proteome</keyword>
<gene>
    <name evidence="13" type="ORF">D7S89_13395</name>
</gene>
<dbReference type="PIRSF" id="PIRSF000124">
    <property type="entry name" value="UDPglc_GDPman_dh"/>
    <property type="match status" value="1"/>
</dbReference>
<keyword evidence="6 8" id="KW-0520">NAD</keyword>
<dbReference type="EC" id="1.1.1.22" evidence="3 8"/>
<dbReference type="OrthoDB" id="9803238at2"/>
<feature type="binding site" evidence="11">
    <location>
        <position position="273"/>
    </location>
    <ligand>
        <name>NAD(+)</name>
        <dbReference type="ChEBI" id="CHEBI:57540"/>
    </ligand>
</feature>
<feature type="binding site" evidence="10">
    <location>
        <begin position="155"/>
        <end position="158"/>
    </location>
    <ligand>
        <name>substrate</name>
    </ligand>
</feature>
<organism evidence="13 14">
    <name type="scientific">Trinickia fusca</name>
    <dbReference type="NCBI Taxonomy" id="2419777"/>
    <lineage>
        <taxon>Bacteria</taxon>
        <taxon>Pseudomonadati</taxon>
        <taxon>Pseudomonadota</taxon>
        <taxon>Betaproteobacteria</taxon>
        <taxon>Burkholderiales</taxon>
        <taxon>Burkholderiaceae</taxon>
        <taxon>Trinickia</taxon>
    </lineage>
</organism>
<dbReference type="RefSeq" id="WP_121278157.1">
    <property type="nucleotide sequence ID" value="NZ_RBZV01000004.1"/>
</dbReference>
<dbReference type="GO" id="GO:0000271">
    <property type="term" value="P:polysaccharide biosynthetic process"/>
    <property type="evidence" value="ECO:0007669"/>
    <property type="project" value="InterPro"/>
</dbReference>
<keyword evidence="5 8" id="KW-0560">Oxidoreductase</keyword>
<dbReference type="InterPro" id="IPR014027">
    <property type="entry name" value="UDP-Glc/GDP-Man_DH_C"/>
</dbReference>
<proteinExistence type="inferred from homology"/>
<dbReference type="InterPro" id="IPR036220">
    <property type="entry name" value="UDP-Glc/GDP-Man_DH_C_sf"/>
</dbReference>
<evidence type="ECO:0000256" key="8">
    <source>
        <dbReference type="PIRNR" id="PIRNR000124"/>
    </source>
</evidence>
<dbReference type="EMBL" id="RBZV01000004">
    <property type="protein sequence ID" value="RKP48309.1"/>
    <property type="molecule type" value="Genomic_DNA"/>
</dbReference>
<accession>A0A494XJK6</accession>